<keyword evidence="1" id="KW-0175">Coiled coil</keyword>
<sequence length="314" mass="35975">MGRYCLRLKPRPESNSDSETDTDSDEYGICCSHERELQRSREEIKELEHKLKHLETVNILEVELGKKNADKRCSKLSCQGVGKFQKEKTYVVDTKKGTIECMNNSQNNGLSYKVAVRDILSVALQMPDNHNEDFDITHSDADHQNEALTETENTTVLEQKAEINRLIKENDLYKQNIQKLNGQIEEEKLEQRNLIRVYEGMIEELKSKPFNNSDNISQEKILKGQLEDAEHEIREIKLELDETKTRMPWIFAHCQIPGTIIKSLKDCRKSLGEPTGHAVYQSDCQIPGTIIKSLKDCRKSLGEPTGHAVYQSSV</sequence>
<organism evidence="2 3">
    <name type="scientific">Mya arenaria</name>
    <name type="common">Soft-shell clam</name>
    <dbReference type="NCBI Taxonomy" id="6604"/>
    <lineage>
        <taxon>Eukaryota</taxon>
        <taxon>Metazoa</taxon>
        <taxon>Spiralia</taxon>
        <taxon>Lophotrochozoa</taxon>
        <taxon>Mollusca</taxon>
        <taxon>Bivalvia</taxon>
        <taxon>Autobranchia</taxon>
        <taxon>Heteroconchia</taxon>
        <taxon>Euheterodonta</taxon>
        <taxon>Imparidentia</taxon>
        <taxon>Neoheterodontei</taxon>
        <taxon>Myida</taxon>
        <taxon>Myoidea</taxon>
        <taxon>Myidae</taxon>
        <taxon>Mya</taxon>
    </lineage>
</organism>
<protein>
    <submittedName>
        <fullName evidence="2">Uncharacterized protein</fullName>
    </submittedName>
</protein>
<dbReference type="Proteomes" id="UP001164746">
    <property type="component" value="Chromosome 3"/>
</dbReference>
<evidence type="ECO:0000313" key="3">
    <source>
        <dbReference type="Proteomes" id="UP001164746"/>
    </source>
</evidence>
<proteinExistence type="predicted"/>
<accession>A0ABY7DS07</accession>
<keyword evidence="3" id="KW-1185">Reference proteome</keyword>
<name>A0ABY7DS07_MYAAR</name>
<dbReference type="EMBL" id="CP111014">
    <property type="protein sequence ID" value="WAQ99656.1"/>
    <property type="molecule type" value="Genomic_DNA"/>
</dbReference>
<reference evidence="2" key="1">
    <citation type="submission" date="2022-11" db="EMBL/GenBank/DDBJ databases">
        <title>Centuries of genome instability and evolution in soft-shell clam transmissible cancer (bioRxiv).</title>
        <authorList>
            <person name="Hart S.F.M."/>
            <person name="Yonemitsu M.A."/>
            <person name="Giersch R.M."/>
            <person name="Beal B.F."/>
            <person name="Arriagada G."/>
            <person name="Davis B.W."/>
            <person name="Ostrander E.A."/>
            <person name="Goff S.P."/>
            <person name="Metzger M.J."/>
        </authorList>
    </citation>
    <scope>NUCLEOTIDE SEQUENCE</scope>
    <source>
        <strain evidence="2">MELC-2E11</strain>
        <tissue evidence="2">Siphon/mantle</tissue>
    </source>
</reference>
<evidence type="ECO:0000256" key="1">
    <source>
        <dbReference type="SAM" id="Coils"/>
    </source>
</evidence>
<feature type="coiled-coil region" evidence="1">
    <location>
        <begin position="156"/>
        <end position="246"/>
    </location>
</feature>
<evidence type="ECO:0000313" key="2">
    <source>
        <dbReference type="EMBL" id="WAQ99656.1"/>
    </source>
</evidence>
<gene>
    <name evidence="2" type="ORF">MAR_024029</name>
</gene>